<dbReference type="InParanoid" id="A0A409X3X3"/>
<evidence type="ECO:0000313" key="4">
    <source>
        <dbReference type="Proteomes" id="UP000283269"/>
    </source>
</evidence>
<dbReference type="Proteomes" id="UP000283269">
    <property type="component" value="Unassembled WGS sequence"/>
</dbReference>
<proteinExistence type="predicted"/>
<evidence type="ECO:0000313" key="3">
    <source>
        <dbReference type="EMBL" id="PPQ85430.1"/>
    </source>
</evidence>
<comment type="caution">
    <text evidence="3">The sequence shown here is derived from an EMBL/GenBank/DDBJ whole genome shotgun (WGS) entry which is preliminary data.</text>
</comment>
<dbReference type="STRING" id="93625.A0A409X3X3"/>
<feature type="region of interest" description="Disordered" evidence="1">
    <location>
        <begin position="318"/>
        <end position="369"/>
    </location>
</feature>
<keyword evidence="2" id="KW-0732">Signal</keyword>
<sequence length="369" mass="38533">MVMLVWPAAWAWEWVGRRRMAYARCILDPTPALGLLVRVLAGAGAGSGGSHAGMSPGEIFDPYVAGLAGAGAGGIAGIGAVRARSMLHAAEQGGGGTIRTLEGLSALLEAASLGAHIAGAGMLARIKRRARDKGRGCTTVRRRSRSTRISAGAILGGMASEAAAAAAATTATQYYPSQAGDGYAGHYQGGATGLYASKSQSQTHTPGSGGGLGSPPQQYSSPQQYVQAALQQYSAQQQYQQQSQYQHQESQQQQQYQQQHKRGYSTGTMGDEDMDDAYGGYVAESSNEPAGLVGGHAKMPNPFDVGAASGAGAVIGASHSNNTALERGRSGSRRSQGNHSESESRYSDEVEEDEEEEERPRRVLKIANE</sequence>
<keyword evidence="4" id="KW-1185">Reference proteome</keyword>
<feature type="region of interest" description="Disordered" evidence="1">
    <location>
        <begin position="241"/>
        <end position="283"/>
    </location>
</feature>
<organism evidence="3 4">
    <name type="scientific">Psilocybe cyanescens</name>
    <dbReference type="NCBI Taxonomy" id="93625"/>
    <lineage>
        <taxon>Eukaryota</taxon>
        <taxon>Fungi</taxon>
        <taxon>Dikarya</taxon>
        <taxon>Basidiomycota</taxon>
        <taxon>Agaricomycotina</taxon>
        <taxon>Agaricomycetes</taxon>
        <taxon>Agaricomycetidae</taxon>
        <taxon>Agaricales</taxon>
        <taxon>Agaricineae</taxon>
        <taxon>Strophariaceae</taxon>
        <taxon>Psilocybe</taxon>
    </lineage>
</organism>
<feature type="compositionally biased region" description="Low complexity" evidence="1">
    <location>
        <begin position="241"/>
        <end position="258"/>
    </location>
</feature>
<reference evidence="3 4" key="1">
    <citation type="journal article" date="2018" name="Evol. Lett.">
        <title>Horizontal gene cluster transfer increased hallucinogenic mushroom diversity.</title>
        <authorList>
            <person name="Reynolds H.T."/>
            <person name="Vijayakumar V."/>
            <person name="Gluck-Thaler E."/>
            <person name="Korotkin H.B."/>
            <person name="Matheny P.B."/>
            <person name="Slot J.C."/>
        </authorList>
    </citation>
    <scope>NUCLEOTIDE SEQUENCE [LARGE SCALE GENOMIC DNA]</scope>
    <source>
        <strain evidence="3 4">2631</strain>
    </source>
</reference>
<dbReference type="EMBL" id="NHYD01002715">
    <property type="protein sequence ID" value="PPQ85430.1"/>
    <property type="molecule type" value="Genomic_DNA"/>
</dbReference>
<name>A0A409X3X3_PSICY</name>
<feature type="compositionally biased region" description="Low complexity" evidence="1">
    <location>
        <begin position="214"/>
        <end position="225"/>
    </location>
</feature>
<evidence type="ECO:0000256" key="1">
    <source>
        <dbReference type="SAM" id="MobiDB-lite"/>
    </source>
</evidence>
<feature type="signal peptide" evidence="2">
    <location>
        <begin position="1"/>
        <end position="23"/>
    </location>
</feature>
<gene>
    <name evidence="3" type="ORF">CVT25_006322</name>
</gene>
<feature type="chain" id="PRO_5019513881" evidence="2">
    <location>
        <begin position="24"/>
        <end position="369"/>
    </location>
</feature>
<accession>A0A409X3X3</accession>
<protein>
    <submittedName>
        <fullName evidence="3">Uncharacterized protein</fullName>
    </submittedName>
</protein>
<feature type="region of interest" description="Disordered" evidence="1">
    <location>
        <begin position="197"/>
        <end position="225"/>
    </location>
</feature>
<evidence type="ECO:0000256" key="2">
    <source>
        <dbReference type="SAM" id="SignalP"/>
    </source>
</evidence>
<dbReference type="AlphaFoldDB" id="A0A409X3X3"/>